<keyword evidence="1" id="KW-0812">Transmembrane</keyword>
<keyword evidence="3" id="KW-1185">Reference proteome</keyword>
<name>A0A7J7LK46_9MAGN</name>
<keyword evidence="1" id="KW-1133">Transmembrane helix</keyword>
<evidence type="ECO:0000313" key="2">
    <source>
        <dbReference type="EMBL" id="KAF6142900.1"/>
    </source>
</evidence>
<sequence length="95" mass="10835">MIVRMTGQLYLYHYPLSLLAFLFHSISLLLTESSPLQTEFSPCQLVEFDTILHRDLRRFSRAAAVRRSRGNCYGSDAAALEADLFQSLPPLLLLF</sequence>
<comment type="caution">
    <text evidence="2">The sequence shown here is derived from an EMBL/GenBank/DDBJ whole genome shotgun (WGS) entry which is preliminary data.</text>
</comment>
<reference evidence="2 3" key="1">
    <citation type="journal article" date="2020" name="IScience">
        <title>Genome Sequencing of the Endangered Kingdonia uniflora (Circaeasteraceae, Ranunculales) Reveals Potential Mechanisms of Evolutionary Specialization.</title>
        <authorList>
            <person name="Sun Y."/>
            <person name="Deng T."/>
            <person name="Zhang A."/>
            <person name="Moore M.J."/>
            <person name="Landis J.B."/>
            <person name="Lin N."/>
            <person name="Zhang H."/>
            <person name="Zhang X."/>
            <person name="Huang J."/>
            <person name="Zhang X."/>
            <person name="Sun H."/>
            <person name="Wang H."/>
        </authorList>
    </citation>
    <scope>NUCLEOTIDE SEQUENCE [LARGE SCALE GENOMIC DNA]</scope>
    <source>
        <strain evidence="2">TB1705</strain>
        <tissue evidence="2">Leaf</tissue>
    </source>
</reference>
<dbReference type="AlphaFoldDB" id="A0A7J7LK46"/>
<dbReference type="EMBL" id="JACGCM010002227">
    <property type="protein sequence ID" value="KAF6142900.1"/>
    <property type="molecule type" value="Genomic_DNA"/>
</dbReference>
<evidence type="ECO:0000313" key="3">
    <source>
        <dbReference type="Proteomes" id="UP000541444"/>
    </source>
</evidence>
<evidence type="ECO:0000256" key="1">
    <source>
        <dbReference type="SAM" id="Phobius"/>
    </source>
</evidence>
<proteinExistence type="predicted"/>
<organism evidence="2 3">
    <name type="scientific">Kingdonia uniflora</name>
    <dbReference type="NCBI Taxonomy" id="39325"/>
    <lineage>
        <taxon>Eukaryota</taxon>
        <taxon>Viridiplantae</taxon>
        <taxon>Streptophyta</taxon>
        <taxon>Embryophyta</taxon>
        <taxon>Tracheophyta</taxon>
        <taxon>Spermatophyta</taxon>
        <taxon>Magnoliopsida</taxon>
        <taxon>Ranunculales</taxon>
        <taxon>Circaeasteraceae</taxon>
        <taxon>Kingdonia</taxon>
    </lineage>
</organism>
<accession>A0A7J7LK46</accession>
<dbReference type="Proteomes" id="UP000541444">
    <property type="component" value="Unassembled WGS sequence"/>
</dbReference>
<keyword evidence="1" id="KW-0472">Membrane</keyword>
<gene>
    <name evidence="2" type="ORF">GIB67_033288</name>
</gene>
<protein>
    <submittedName>
        <fullName evidence="2">Uncharacterized protein</fullName>
    </submittedName>
</protein>
<feature type="transmembrane region" description="Helical" evidence="1">
    <location>
        <begin position="12"/>
        <end position="31"/>
    </location>
</feature>